<reference evidence="2" key="1">
    <citation type="submission" date="2016-04" db="EMBL/GenBank/DDBJ databases">
        <authorList>
            <person name="Nguyen H.D."/>
            <person name="Samba Siva P."/>
            <person name="Cullis J."/>
            <person name="Levesque C.A."/>
            <person name="Hambleton S."/>
        </authorList>
    </citation>
    <scope>NUCLEOTIDE SEQUENCE</scope>
    <source>
        <strain evidence="2">DAOMC 236416</strain>
    </source>
</reference>
<protein>
    <submittedName>
        <fullName evidence="2">Uncharacterized protein</fullName>
    </submittedName>
</protein>
<proteinExistence type="predicted"/>
<dbReference type="AlphaFoldDB" id="A0A8T8SF84"/>
<evidence type="ECO:0000313" key="2">
    <source>
        <dbReference type="EMBL" id="KAE8238821.1"/>
    </source>
</evidence>
<feature type="region of interest" description="Disordered" evidence="1">
    <location>
        <begin position="180"/>
        <end position="215"/>
    </location>
</feature>
<feature type="compositionally biased region" description="Polar residues" evidence="1">
    <location>
        <begin position="206"/>
        <end position="215"/>
    </location>
</feature>
<dbReference type="Proteomes" id="UP000077521">
    <property type="component" value="Unassembled WGS sequence"/>
</dbReference>
<keyword evidence="3" id="KW-1185">Reference proteome</keyword>
<name>A0A8T8SF84_9BASI</name>
<sequence>MNQPTKRERASTLECFRPGRYSNRSKCRRGSKRARQREMTGPYCVALGDFNIFDMGRWSVTTVTGTPSSKCAIRAKAHAKQHSSSSGATSFFSHGVHLGPLIAGDGTRYAHIKLAKSERRTAEASTRQQGSGTLKFSIVILDINIRRFISPDSIRIHAHRRNQTVIVSLPMERIRTRRTRCGDNASRTTYGSALRASSFPSPSPGIGQSPNLTNT</sequence>
<reference evidence="2" key="2">
    <citation type="journal article" date="2019" name="IMA Fungus">
        <title>Genome sequencing and comparison of five Tilletia species to identify candidate genes for the detection of regulated species infecting wheat.</title>
        <authorList>
            <person name="Nguyen H.D.T."/>
            <person name="Sultana T."/>
            <person name="Kesanakurti P."/>
            <person name="Hambleton S."/>
        </authorList>
    </citation>
    <scope>NUCLEOTIDE SEQUENCE</scope>
    <source>
        <strain evidence="2">DAOMC 236416</strain>
    </source>
</reference>
<evidence type="ECO:0000313" key="3">
    <source>
        <dbReference type="Proteomes" id="UP000077521"/>
    </source>
</evidence>
<comment type="caution">
    <text evidence="2">The sequence shown here is derived from an EMBL/GenBank/DDBJ whole genome shotgun (WGS) entry which is preliminary data.</text>
</comment>
<dbReference type="EMBL" id="LWDF02001413">
    <property type="protein sequence ID" value="KAE8238821.1"/>
    <property type="molecule type" value="Genomic_DNA"/>
</dbReference>
<accession>A0A8T8SF84</accession>
<evidence type="ECO:0000256" key="1">
    <source>
        <dbReference type="SAM" id="MobiDB-lite"/>
    </source>
</evidence>
<organism evidence="2 3">
    <name type="scientific">Tilletia indica</name>
    <dbReference type="NCBI Taxonomy" id="43049"/>
    <lineage>
        <taxon>Eukaryota</taxon>
        <taxon>Fungi</taxon>
        <taxon>Dikarya</taxon>
        <taxon>Basidiomycota</taxon>
        <taxon>Ustilaginomycotina</taxon>
        <taxon>Exobasidiomycetes</taxon>
        <taxon>Tilletiales</taxon>
        <taxon>Tilletiaceae</taxon>
        <taxon>Tilletia</taxon>
    </lineage>
</organism>
<gene>
    <name evidence="2" type="ORF">A4X13_0g8365</name>
</gene>